<organism evidence="1">
    <name type="scientific">marine metagenome</name>
    <dbReference type="NCBI Taxonomy" id="408172"/>
    <lineage>
        <taxon>unclassified sequences</taxon>
        <taxon>metagenomes</taxon>
        <taxon>ecological metagenomes</taxon>
    </lineage>
</organism>
<feature type="non-terminal residue" evidence="1">
    <location>
        <position position="1"/>
    </location>
</feature>
<accession>A0A382QUE4</accession>
<dbReference type="AlphaFoldDB" id="A0A382QUE4"/>
<dbReference type="Gene3D" id="2.60.120.620">
    <property type="entry name" value="q2cbj1_9rhob like domain"/>
    <property type="match status" value="2"/>
</dbReference>
<gene>
    <name evidence="1" type="ORF">METZ01_LOCUS341374</name>
</gene>
<proteinExistence type="predicted"/>
<feature type="non-terminal residue" evidence="1">
    <location>
        <position position="328"/>
    </location>
</feature>
<sequence length="328" mass="36347">ELNQALDEMEKSTGMLGWPVPQREPFRDLLVHPKLVWYLNQIVGHGFRLDQAPRLLAYQEGEVMDKLVGGDEPRNPSQAYYQQNGRRSSQGIKIIWALEDVVEGDGGLVVVQASHKSNVGTPPDLVTGVDEMGLVKQLELKAGDLFLLAESVLQGVRPWNGDSKRLLTYWYAGRATIQSNGPGLGSQIESLVEWANEATPEQKSVMYKPGFKGSNPAPVLNTDGKKIWVEESSEVIHPSIYIRDPNSRIDEKEFYFWDLNGYLVVPGVMDEEWLAEANQAVDKYQDLIEVGGKLSGGSVSQAGTGRPLLPGLLNLPSPYSTPFRQMIT</sequence>
<reference evidence="1" key="1">
    <citation type="submission" date="2018-05" db="EMBL/GenBank/DDBJ databases">
        <authorList>
            <person name="Lanie J.A."/>
            <person name="Ng W.-L."/>
            <person name="Kazmierczak K.M."/>
            <person name="Andrzejewski T.M."/>
            <person name="Davidsen T.M."/>
            <person name="Wayne K.J."/>
            <person name="Tettelin H."/>
            <person name="Glass J.I."/>
            <person name="Rusch D."/>
            <person name="Podicherti R."/>
            <person name="Tsui H.-C.T."/>
            <person name="Winkler M.E."/>
        </authorList>
    </citation>
    <scope>NUCLEOTIDE SEQUENCE</scope>
</reference>
<evidence type="ECO:0000313" key="1">
    <source>
        <dbReference type="EMBL" id="SVC88520.1"/>
    </source>
</evidence>
<name>A0A382QUE4_9ZZZZ</name>
<protein>
    <submittedName>
        <fullName evidence="1">Uncharacterized protein</fullName>
    </submittedName>
</protein>
<dbReference type="SUPFAM" id="SSF51197">
    <property type="entry name" value="Clavaminate synthase-like"/>
    <property type="match status" value="2"/>
</dbReference>
<dbReference type="EMBL" id="UINC01116642">
    <property type="protein sequence ID" value="SVC88520.1"/>
    <property type="molecule type" value="Genomic_DNA"/>
</dbReference>